<name>A0ABV9I176_9FLAO</name>
<dbReference type="RefSeq" id="WP_379981410.1">
    <property type="nucleotide sequence ID" value="NZ_JBHSFV010000012.1"/>
</dbReference>
<evidence type="ECO:0000256" key="1">
    <source>
        <dbReference type="SAM" id="MobiDB-lite"/>
    </source>
</evidence>
<feature type="compositionally biased region" description="Polar residues" evidence="1">
    <location>
        <begin position="55"/>
        <end position="64"/>
    </location>
</feature>
<sequence>MLLLSALDGFLKTILIIVLVYVALRFLIRLALPYLMRYVAKKAGQKMENAFKGFQESQNPNRQEPQPVEKKTKKVVGEYIDFEEID</sequence>
<comment type="caution">
    <text evidence="3">The sequence shown here is derived from an EMBL/GenBank/DDBJ whole genome shotgun (WGS) entry which is preliminary data.</text>
</comment>
<gene>
    <name evidence="3" type="ORF">ACFO3O_18055</name>
</gene>
<evidence type="ECO:0000313" key="3">
    <source>
        <dbReference type="EMBL" id="MFC4635820.1"/>
    </source>
</evidence>
<keyword evidence="4" id="KW-1185">Reference proteome</keyword>
<dbReference type="EMBL" id="JBHSFV010000012">
    <property type="protein sequence ID" value="MFC4635820.1"/>
    <property type="molecule type" value="Genomic_DNA"/>
</dbReference>
<feature type="transmembrane region" description="Helical" evidence="2">
    <location>
        <begin position="12"/>
        <end position="32"/>
    </location>
</feature>
<feature type="region of interest" description="Disordered" evidence="1">
    <location>
        <begin position="53"/>
        <end position="73"/>
    </location>
</feature>
<evidence type="ECO:0000313" key="4">
    <source>
        <dbReference type="Proteomes" id="UP001596043"/>
    </source>
</evidence>
<proteinExistence type="predicted"/>
<evidence type="ECO:0000256" key="2">
    <source>
        <dbReference type="SAM" id="Phobius"/>
    </source>
</evidence>
<accession>A0ABV9I176</accession>
<keyword evidence="2" id="KW-1133">Transmembrane helix</keyword>
<protein>
    <submittedName>
        <fullName evidence="3">DUF4834 domain-containing protein</fullName>
    </submittedName>
</protein>
<keyword evidence="2" id="KW-0472">Membrane</keyword>
<reference evidence="4" key="1">
    <citation type="journal article" date="2019" name="Int. J. Syst. Evol. Microbiol.">
        <title>The Global Catalogue of Microorganisms (GCM) 10K type strain sequencing project: providing services to taxonomists for standard genome sequencing and annotation.</title>
        <authorList>
            <consortium name="The Broad Institute Genomics Platform"/>
            <consortium name="The Broad Institute Genome Sequencing Center for Infectious Disease"/>
            <person name="Wu L."/>
            <person name="Ma J."/>
        </authorList>
    </citation>
    <scope>NUCLEOTIDE SEQUENCE [LARGE SCALE GENOMIC DNA]</scope>
    <source>
        <strain evidence="4">YJ-61-S</strain>
    </source>
</reference>
<dbReference type="Proteomes" id="UP001596043">
    <property type="component" value="Unassembled WGS sequence"/>
</dbReference>
<organism evidence="3 4">
    <name type="scientific">Dokdonia ponticola</name>
    <dbReference type="NCBI Taxonomy" id="2041041"/>
    <lineage>
        <taxon>Bacteria</taxon>
        <taxon>Pseudomonadati</taxon>
        <taxon>Bacteroidota</taxon>
        <taxon>Flavobacteriia</taxon>
        <taxon>Flavobacteriales</taxon>
        <taxon>Flavobacteriaceae</taxon>
        <taxon>Dokdonia</taxon>
    </lineage>
</organism>
<keyword evidence="2" id="KW-0812">Transmembrane</keyword>